<keyword evidence="4" id="KW-0479">Metal-binding</keyword>
<organism evidence="11 12">
    <name type="scientific">Gilliamella bombicola</name>
    <dbReference type="NCBI Taxonomy" id="1798182"/>
    <lineage>
        <taxon>Bacteria</taxon>
        <taxon>Pseudomonadati</taxon>
        <taxon>Pseudomonadota</taxon>
        <taxon>Gammaproteobacteria</taxon>
        <taxon>Orbales</taxon>
        <taxon>Orbaceae</taxon>
        <taxon>Gilliamella</taxon>
    </lineage>
</organism>
<comment type="catalytic activity">
    <reaction evidence="9">
        <text>S-methyl-5'-thioadenosine + phosphate = 5-(methylsulfanyl)-alpha-D-ribose 1-phosphate + adenine</text>
        <dbReference type="Rhea" id="RHEA:11852"/>
        <dbReference type="ChEBI" id="CHEBI:16708"/>
        <dbReference type="ChEBI" id="CHEBI:17509"/>
        <dbReference type="ChEBI" id="CHEBI:43474"/>
        <dbReference type="ChEBI" id="CHEBI:58533"/>
        <dbReference type="EC" id="2.4.2.28"/>
    </reaction>
    <physiologicalReaction direction="left-to-right" evidence="9">
        <dbReference type="Rhea" id="RHEA:11853"/>
    </physiologicalReaction>
</comment>
<evidence type="ECO:0000256" key="6">
    <source>
        <dbReference type="ARBA" id="ARBA00022833"/>
    </source>
</evidence>
<keyword evidence="3" id="KW-0808">Transferase</keyword>
<name>A0A1C4CI78_9GAMM</name>
<evidence type="ECO:0000256" key="9">
    <source>
        <dbReference type="ARBA" id="ARBA00049893"/>
    </source>
</evidence>
<dbReference type="AlphaFoldDB" id="A0A1C4CI78"/>
<dbReference type="NCBIfam" id="TIGR00726">
    <property type="entry name" value="peptidoglycan editing factor PgeF"/>
    <property type="match status" value="1"/>
</dbReference>
<evidence type="ECO:0000256" key="5">
    <source>
        <dbReference type="ARBA" id="ARBA00022801"/>
    </source>
</evidence>
<evidence type="ECO:0000313" key="12">
    <source>
        <dbReference type="Proteomes" id="UP000199670"/>
    </source>
</evidence>
<keyword evidence="12" id="KW-1185">Reference proteome</keyword>
<dbReference type="InterPro" id="IPR011324">
    <property type="entry name" value="Cytotoxic_necrot_fac-like_cat"/>
</dbReference>
<comment type="catalytic activity">
    <reaction evidence="8">
        <text>adenosine + phosphate = alpha-D-ribose 1-phosphate + adenine</text>
        <dbReference type="Rhea" id="RHEA:27642"/>
        <dbReference type="ChEBI" id="CHEBI:16335"/>
        <dbReference type="ChEBI" id="CHEBI:16708"/>
        <dbReference type="ChEBI" id="CHEBI:43474"/>
        <dbReference type="ChEBI" id="CHEBI:57720"/>
        <dbReference type="EC" id="2.4.2.1"/>
    </reaction>
    <physiologicalReaction direction="left-to-right" evidence="8">
        <dbReference type="Rhea" id="RHEA:27643"/>
    </physiologicalReaction>
</comment>
<evidence type="ECO:0000256" key="4">
    <source>
        <dbReference type="ARBA" id="ARBA00022723"/>
    </source>
</evidence>
<evidence type="ECO:0000256" key="3">
    <source>
        <dbReference type="ARBA" id="ARBA00022679"/>
    </source>
</evidence>
<sequence length="228" mass="25494">MAPFASLNMGSRTGDNLEHIAQNRQRLIQTEQIPSEPYWLTQTHSTIALDISQIALQTATGNIPNQTIEADASYTHQPKQVSVVLTADCMPVLFCTTNGDEVAAAHAGWRGLCNGILEETVKKFVSPPSNIIAWLGPAISAKKFEVGIDVKEQFEKVDRNAKIAFKLINPAEQKYLADLYLIAKQRLQAMGVTKIFGGDFCTYTEQDKFFSYRRENQTGRMASMIWFE</sequence>
<evidence type="ECO:0000256" key="7">
    <source>
        <dbReference type="ARBA" id="ARBA00047989"/>
    </source>
</evidence>
<evidence type="ECO:0000256" key="1">
    <source>
        <dbReference type="ARBA" id="ARBA00000553"/>
    </source>
</evidence>
<dbReference type="Proteomes" id="UP000199670">
    <property type="component" value="Unassembled WGS sequence"/>
</dbReference>
<dbReference type="CDD" id="cd16833">
    <property type="entry name" value="YfiH"/>
    <property type="match status" value="1"/>
</dbReference>
<gene>
    <name evidence="11" type="ORF">GA0061081_10917</name>
</gene>
<dbReference type="InterPro" id="IPR038371">
    <property type="entry name" value="Cu_polyphenol_OxRdtase_sf"/>
</dbReference>
<evidence type="ECO:0000313" key="11">
    <source>
        <dbReference type="EMBL" id="SCC18762.1"/>
    </source>
</evidence>
<protein>
    <recommendedName>
        <fullName evidence="10">Purine nucleoside phosphorylase</fullName>
    </recommendedName>
</protein>
<dbReference type="GO" id="GO:0016787">
    <property type="term" value="F:hydrolase activity"/>
    <property type="evidence" value="ECO:0007669"/>
    <property type="project" value="UniProtKB-KW"/>
</dbReference>
<comment type="similarity">
    <text evidence="2 10">Belongs to the purine nucleoside phosphorylase YfiH/LACC1 family.</text>
</comment>
<dbReference type="InterPro" id="IPR003730">
    <property type="entry name" value="Cu_polyphenol_OxRdtase"/>
</dbReference>
<evidence type="ECO:0000256" key="2">
    <source>
        <dbReference type="ARBA" id="ARBA00007353"/>
    </source>
</evidence>
<dbReference type="SUPFAM" id="SSF64438">
    <property type="entry name" value="CNF1/YfiH-like putative cysteine hydrolases"/>
    <property type="match status" value="1"/>
</dbReference>
<proteinExistence type="inferred from homology"/>
<dbReference type="GO" id="GO:0005507">
    <property type="term" value="F:copper ion binding"/>
    <property type="evidence" value="ECO:0007669"/>
    <property type="project" value="TreeGrafter"/>
</dbReference>
<dbReference type="Gene3D" id="3.60.140.10">
    <property type="entry name" value="CNF1/YfiH-like putative cysteine hydrolases"/>
    <property type="match status" value="1"/>
</dbReference>
<reference evidence="12" key="1">
    <citation type="submission" date="2016-08" db="EMBL/GenBank/DDBJ databases">
        <authorList>
            <person name="Varghese N."/>
            <person name="Submissions Spin"/>
        </authorList>
    </citation>
    <scope>NUCLEOTIDE SEQUENCE [LARGE SCALE GENOMIC DNA]</scope>
    <source>
        <strain evidence="12">R-53248</strain>
    </source>
</reference>
<dbReference type="EMBL" id="FMAQ01000009">
    <property type="protein sequence ID" value="SCC18762.1"/>
    <property type="molecule type" value="Genomic_DNA"/>
</dbReference>
<evidence type="ECO:0000256" key="10">
    <source>
        <dbReference type="RuleBase" id="RU361274"/>
    </source>
</evidence>
<dbReference type="PANTHER" id="PTHR30616">
    <property type="entry name" value="UNCHARACTERIZED PROTEIN YFIH"/>
    <property type="match status" value="1"/>
</dbReference>
<comment type="catalytic activity">
    <reaction evidence="7">
        <text>adenosine + H2O + H(+) = inosine + NH4(+)</text>
        <dbReference type="Rhea" id="RHEA:24408"/>
        <dbReference type="ChEBI" id="CHEBI:15377"/>
        <dbReference type="ChEBI" id="CHEBI:15378"/>
        <dbReference type="ChEBI" id="CHEBI:16335"/>
        <dbReference type="ChEBI" id="CHEBI:17596"/>
        <dbReference type="ChEBI" id="CHEBI:28938"/>
        <dbReference type="EC" id="3.5.4.4"/>
    </reaction>
    <physiologicalReaction direction="left-to-right" evidence="7">
        <dbReference type="Rhea" id="RHEA:24409"/>
    </physiologicalReaction>
</comment>
<dbReference type="Pfam" id="PF02578">
    <property type="entry name" value="Cu-oxidase_4"/>
    <property type="match status" value="1"/>
</dbReference>
<keyword evidence="5" id="KW-0378">Hydrolase</keyword>
<keyword evidence="6" id="KW-0862">Zinc</keyword>
<dbReference type="STRING" id="1798182.GA0061081_10917"/>
<evidence type="ECO:0000256" key="8">
    <source>
        <dbReference type="ARBA" id="ARBA00048968"/>
    </source>
</evidence>
<dbReference type="PANTHER" id="PTHR30616:SF2">
    <property type="entry name" value="PURINE NUCLEOSIDE PHOSPHORYLASE LACC1"/>
    <property type="match status" value="1"/>
</dbReference>
<comment type="catalytic activity">
    <reaction evidence="1">
        <text>inosine + phosphate = alpha-D-ribose 1-phosphate + hypoxanthine</text>
        <dbReference type="Rhea" id="RHEA:27646"/>
        <dbReference type="ChEBI" id="CHEBI:17368"/>
        <dbReference type="ChEBI" id="CHEBI:17596"/>
        <dbReference type="ChEBI" id="CHEBI:43474"/>
        <dbReference type="ChEBI" id="CHEBI:57720"/>
        <dbReference type="EC" id="2.4.2.1"/>
    </reaction>
    <physiologicalReaction direction="left-to-right" evidence="1">
        <dbReference type="Rhea" id="RHEA:27647"/>
    </physiologicalReaction>
</comment>
<accession>A0A1C4CI78</accession>
<dbReference type="GO" id="GO:0017061">
    <property type="term" value="F:S-methyl-5-thioadenosine phosphorylase activity"/>
    <property type="evidence" value="ECO:0007669"/>
    <property type="project" value="UniProtKB-EC"/>
</dbReference>